<evidence type="ECO:0000259" key="5">
    <source>
        <dbReference type="PROSITE" id="PS50931"/>
    </source>
</evidence>
<dbReference type="Pfam" id="PF03466">
    <property type="entry name" value="LysR_substrate"/>
    <property type="match status" value="1"/>
</dbReference>
<dbReference type="InterPro" id="IPR036390">
    <property type="entry name" value="WH_DNA-bd_sf"/>
</dbReference>
<protein>
    <submittedName>
        <fullName evidence="6">LysR family transcriptional regulator</fullName>
    </submittedName>
</protein>
<dbReference type="PROSITE" id="PS50931">
    <property type="entry name" value="HTH_LYSR"/>
    <property type="match status" value="1"/>
</dbReference>
<evidence type="ECO:0000256" key="2">
    <source>
        <dbReference type="ARBA" id="ARBA00023015"/>
    </source>
</evidence>
<organism evidence="6 7">
    <name type="scientific">Paenibacillus dokdonensis</name>
    <dbReference type="NCBI Taxonomy" id="2567944"/>
    <lineage>
        <taxon>Bacteria</taxon>
        <taxon>Bacillati</taxon>
        <taxon>Bacillota</taxon>
        <taxon>Bacilli</taxon>
        <taxon>Bacillales</taxon>
        <taxon>Paenibacillaceae</taxon>
        <taxon>Paenibacillus</taxon>
    </lineage>
</organism>
<evidence type="ECO:0000256" key="1">
    <source>
        <dbReference type="ARBA" id="ARBA00009437"/>
    </source>
</evidence>
<dbReference type="SUPFAM" id="SSF53850">
    <property type="entry name" value="Periplasmic binding protein-like II"/>
    <property type="match status" value="1"/>
</dbReference>
<dbReference type="SUPFAM" id="SSF46785">
    <property type="entry name" value="Winged helix' DNA-binding domain"/>
    <property type="match status" value="1"/>
</dbReference>
<dbReference type="EMBL" id="JARLKZ010000005">
    <property type="protein sequence ID" value="MEC0240114.1"/>
    <property type="molecule type" value="Genomic_DNA"/>
</dbReference>
<gene>
    <name evidence="6" type="ORF">P4H66_09660</name>
</gene>
<dbReference type="Gene3D" id="3.40.190.290">
    <property type="match status" value="1"/>
</dbReference>
<dbReference type="InterPro" id="IPR005119">
    <property type="entry name" value="LysR_subst-bd"/>
</dbReference>
<accession>A0ABU6GK54</accession>
<comment type="similarity">
    <text evidence="1">Belongs to the LysR transcriptional regulatory family.</text>
</comment>
<dbReference type="InterPro" id="IPR000847">
    <property type="entry name" value="LysR_HTH_N"/>
</dbReference>
<evidence type="ECO:0000256" key="4">
    <source>
        <dbReference type="ARBA" id="ARBA00023163"/>
    </source>
</evidence>
<feature type="domain" description="HTH lysR-type" evidence="5">
    <location>
        <begin position="1"/>
        <end position="58"/>
    </location>
</feature>
<dbReference type="RefSeq" id="WP_326087501.1">
    <property type="nucleotide sequence ID" value="NZ_JARLKZ010000005.1"/>
</dbReference>
<evidence type="ECO:0000256" key="3">
    <source>
        <dbReference type="ARBA" id="ARBA00023125"/>
    </source>
</evidence>
<keyword evidence="2" id="KW-0805">Transcription regulation</keyword>
<dbReference type="InterPro" id="IPR036388">
    <property type="entry name" value="WH-like_DNA-bd_sf"/>
</dbReference>
<dbReference type="CDD" id="cd05466">
    <property type="entry name" value="PBP2_LTTR_substrate"/>
    <property type="match status" value="1"/>
</dbReference>
<proteinExistence type="inferred from homology"/>
<dbReference type="PANTHER" id="PTHR30346">
    <property type="entry name" value="TRANSCRIPTIONAL DUAL REGULATOR HCAR-RELATED"/>
    <property type="match status" value="1"/>
</dbReference>
<comment type="caution">
    <text evidence="6">The sequence shown here is derived from an EMBL/GenBank/DDBJ whole genome shotgun (WGS) entry which is preliminary data.</text>
</comment>
<name>A0ABU6GK54_9BACL</name>
<dbReference type="PRINTS" id="PR00039">
    <property type="entry name" value="HTHLYSR"/>
</dbReference>
<keyword evidence="7" id="KW-1185">Reference proteome</keyword>
<evidence type="ECO:0000313" key="7">
    <source>
        <dbReference type="Proteomes" id="UP001344632"/>
    </source>
</evidence>
<dbReference type="Pfam" id="PF00126">
    <property type="entry name" value="HTH_1"/>
    <property type="match status" value="1"/>
</dbReference>
<keyword evidence="3" id="KW-0238">DNA-binding</keyword>
<dbReference type="Proteomes" id="UP001344632">
    <property type="component" value="Unassembled WGS sequence"/>
</dbReference>
<dbReference type="PANTHER" id="PTHR30346:SF28">
    <property type="entry name" value="HTH-TYPE TRANSCRIPTIONAL REGULATOR CYNR"/>
    <property type="match status" value="1"/>
</dbReference>
<dbReference type="Gene3D" id="1.10.10.10">
    <property type="entry name" value="Winged helix-like DNA-binding domain superfamily/Winged helix DNA-binding domain"/>
    <property type="match status" value="1"/>
</dbReference>
<keyword evidence="4" id="KW-0804">Transcription</keyword>
<evidence type="ECO:0000313" key="6">
    <source>
        <dbReference type="EMBL" id="MEC0240114.1"/>
    </source>
</evidence>
<reference evidence="6 7" key="1">
    <citation type="submission" date="2023-03" db="EMBL/GenBank/DDBJ databases">
        <title>Bacillus Genome Sequencing.</title>
        <authorList>
            <person name="Dunlap C."/>
        </authorList>
    </citation>
    <scope>NUCLEOTIDE SEQUENCE [LARGE SCALE GENOMIC DNA]</scope>
    <source>
        <strain evidence="6 7">BD-525</strain>
    </source>
</reference>
<sequence>MDFKKLLYFVTIVEEGQITRAAQKLHIAQPPLSLQLKSLEDQLGVILIDRENKKFEVTPAGWTLYKRAKEVLHSMSGIVAEIREQEQGMRGKLSIGTVMSCVPYLPSVVKLFQQSYPQVTFQLWEDDSYRVEELLQSKRIELGIVRLPLQSGLSDHTPDVSIHRLQTEPLVAIPPAAKAVVEPIIRIEELCHHPLLILRGQGDYGVYHRFMDVCKIKGLQPNIVCESPDVSTLMLLAESGIGIAVVPRSALLLRLEQVNYAEISPTIESDTAIITLKDQYLSMAARNFKRLLMESMANSIPFVKFVPPRSVSQKRTLPPPNTAE</sequence>